<dbReference type="EMBL" id="JACHJQ010000004">
    <property type="protein sequence ID" value="MBB4907839.1"/>
    <property type="molecule type" value="Genomic_DNA"/>
</dbReference>
<dbReference type="Proteomes" id="UP000520767">
    <property type="component" value="Unassembled WGS sequence"/>
</dbReference>
<keyword evidence="3" id="KW-0560">Oxidoreductase</keyword>
<comment type="similarity">
    <text evidence="1 4">Belongs to the short-chain dehydrogenases/reductases (SDR) family.</text>
</comment>
<evidence type="ECO:0000256" key="2">
    <source>
        <dbReference type="ARBA" id="ARBA00022857"/>
    </source>
</evidence>
<dbReference type="PANTHER" id="PTHR43490">
    <property type="entry name" value="(+)-NEOMENTHOL DEHYDROGENASE"/>
    <property type="match status" value="1"/>
</dbReference>
<dbReference type="SUPFAM" id="SSF51735">
    <property type="entry name" value="NAD(P)-binding Rossmann-fold domains"/>
    <property type="match status" value="1"/>
</dbReference>
<dbReference type="Gene3D" id="3.40.50.720">
    <property type="entry name" value="NAD(P)-binding Rossmann-like Domain"/>
    <property type="match status" value="1"/>
</dbReference>
<dbReference type="InterPro" id="IPR002347">
    <property type="entry name" value="SDR_fam"/>
</dbReference>
<dbReference type="PANTHER" id="PTHR43490:SF99">
    <property type="entry name" value="SHORT-CHAIN DEHYDROGENASE_REDUCTASE"/>
    <property type="match status" value="1"/>
</dbReference>
<keyword evidence="2" id="KW-0521">NADP</keyword>
<evidence type="ECO:0000256" key="3">
    <source>
        <dbReference type="ARBA" id="ARBA00023002"/>
    </source>
</evidence>
<accession>A0A7W7Q6G3</accession>
<dbReference type="PRINTS" id="PR00080">
    <property type="entry name" value="SDRFAMILY"/>
</dbReference>
<reference evidence="5 6" key="1">
    <citation type="submission" date="2020-08" db="EMBL/GenBank/DDBJ databases">
        <title>Genomic Encyclopedia of Type Strains, Phase III (KMG-III): the genomes of soil and plant-associated and newly described type strains.</title>
        <authorList>
            <person name="Whitman W."/>
        </authorList>
    </citation>
    <scope>NUCLEOTIDE SEQUENCE [LARGE SCALE GENOMIC DNA]</scope>
    <source>
        <strain evidence="5 6">CECT 8960</strain>
    </source>
</reference>
<dbReference type="AlphaFoldDB" id="A0A7W7Q6G3"/>
<evidence type="ECO:0000256" key="4">
    <source>
        <dbReference type="RuleBase" id="RU000363"/>
    </source>
</evidence>
<dbReference type="CDD" id="cd05324">
    <property type="entry name" value="carb_red_PTCR-like_SDR_c"/>
    <property type="match status" value="1"/>
</dbReference>
<dbReference type="RefSeq" id="WP_184811982.1">
    <property type="nucleotide sequence ID" value="NZ_JACHJQ010000004.1"/>
</dbReference>
<keyword evidence="6" id="KW-1185">Reference proteome</keyword>
<protein>
    <submittedName>
        <fullName evidence="5">NAD(P)-dependent dehydrogenase (Short-subunit alcohol dehydrogenase family)</fullName>
    </submittedName>
</protein>
<dbReference type="InterPro" id="IPR036291">
    <property type="entry name" value="NAD(P)-bd_dom_sf"/>
</dbReference>
<dbReference type="GO" id="GO:0016616">
    <property type="term" value="F:oxidoreductase activity, acting on the CH-OH group of donors, NAD or NADP as acceptor"/>
    <property type="evidence" value="ECO:0007669"/>
    <property type="project" value="InterPro"/>
</dbReference>
<dbReference type="Pfam" id="PF00106">
    <property type="entry name" value="adh_short"/>
    <property type="match status" value="1"/>
</dbReference>
<dbReference type="InterPro" id="IPR045313">
    <property type="entry name" value="CBR1-like"/>
</dbReference>
<name>A0A7W7Q6G3_9PSEU</name>
<evidence type="ECO:0000313" key="5">
    <source>
        <dbReference type="EMBL" id="MBB4907839.1"/>
    </source>
</evidence>
<sequence length="224" mass="23254">MTTALVTGANKGIGLEIVKRLVDQGMTVYLGARDPEKGEKAAADVGARFVQLDVTDPASVQRAAEAIDSLDVLVNNAGIIGGRMNAPGAADVADIREVFETNVFGVITVTEAFLPRLRRSAHGRIVNVSSSVGSLAGMLTDDTPDSLGYRPSKTALNAVTVLYAKAEPGLRINAACPGYCATDLNDNRGYRTPAQGANAAVTLATVADDGPTGGFYDEDGVVAW</sequence>
<dbReference type="PRINTS" id="PR00081">
    <property type="entry name" value="GDHRDH"/>
</dbReference>
<proteinExistence type="inferred from homology"/>
<comment type="caution">
    <text evidence="5">The sequence shown here is derived from an EMBL/GenBank/DDBJ whole genome shotgun (WGS) entry which is preliminary data.</text>
</comment>
<evidence type="ECO:0000256" key="1">
    <source>
        <dbReference type="ARBA" id="ARBA00006484"/>
    </source>
</evidence>
<gene>
    <name evidence="5" type="ORF">FHR82_004081</name>
</gene>
<organism evidence="5 6">
    <name type="scientific">Actinophytocola algeriensis</name>
    <dbReference type="NCBI Taxonomy" id="1768010"/>
    <lineage>
        <taxon>Bacteria</taxon>
        <taxon>Bacillati</taxon>
        <taxon>Actinomycetota</taxon>
        <taxon>Actinomycetes</taxon>
        <taxon>Pseudonocardiales</taxon>
        <taxon>Pseudonocardiaceae</taxon>
    </lineage>
</organism>
<evidence type="ECO:0000313" key="6">
    <source>
        <dbReference type="Proteomes" id="UP000520767"/>
    </source>
</evidence>